<evidence type="ECO:0000256" key="2">
    <source>
        <dbReference type="SAM" id="Phobius"/>
    </source>
</evidence>
<dbReference type="Proteomes" id="UP000542342">
    <property type="component" value="Unassembled WGS sequence"/>
</dbReference>
<keyword evidence="2" id="KW-0472">Membrane</keyword>
<organism evidence="3 4">
    <name type="scientific">Thermogemmata fonticola</name>
    <dbReference type="NCBI Taxonomy" id="2755323"/>
    <lineage>
        <taxon>Bacteria</taxon>
        <taxon>Pseudomonadati</taxon>
        <taxon>Planctomycetota</taxon>
        <taxon>Planctomycetia</taxon>
        <taxon>Gemmatales</taxon>
        <taxon>Gemmataceae</taxon>
        <taxon>Thermogemmata</taxon>
    </lineage>
</organism>
<sequence length="403" mass="44010">MIRNRNRHRRGGYTLVEVMVALGLSVLTMWILAEAFRIGLEMIGQARAQAQLMTQLSAVGNILHRDLVVAHPFLPDDNRPNRGLRLSDQRLDRLTASGQGWTPPPGGFFRIISPDSTIVQTDSEGLNIYSATNHALHFTAILPDNDSDPYHVQVDYGPAGIQVVQSRAAEIAYFLADTGNVTGAGGLPLYNLMRRQRLVAVDDNSRAKLWAPSGGVVPVNYTSLIASDLVKGPWTLQEIRHPSRRLPLSPVTIPVSPSGSPYPLVLPVTDAVNYGTDILLSNVLSFEVRVNWDPNPDLALNSSLPPRGLAQGNTEFPYDNLGSANPSQPIPGLNLGRNSTLPATFDTWHDETGWTTGPNAAFSTSNSPGPLPLAIRVKGIQITIRVFDPKTRSVRQNTWRFAL</sequence>
<accession>A0A7V8VDI6</accession>
<dbReference type="RefSeq" id="WP_194537392.1">
    <property type="nucleotide sequence ID" value="NZ_JACEFB010000003.1"/>
</dbReference>
<keyword evidence="2" id="KW-1133">Transmembrane helix</keyword>
<evidence type="ECO:0000313" key="3">
    <source>
        <dbReference type="EMBL" id="MBA2225971.1"/>
    </source>
</evidence>
<evidence type="ECO:0000256" key="1">
    <source>
        <dbReference type="SAM" id="MobiDB-lite"/>
    </source>
</evidence>
<name>A0A7V8VDI6_9BACT</name>
<feature type="transmembrane region" description="Helical" evidence="2">
    <location>
        <begin position="12"/>
        <end position="33"/>
    </location>
</feature>
<dbReference type="EMBL" id="JACEFB010000003">
    <property type="protein sequence ID" value="MBA2225971.1"/>
    <property type="molecule type" value="Genomic_DNA"/>
</dbReference>
<comment type="caution">
    <text evidence="3">The sequence shown here is derived from an EMBL/GenBank/DDBJ whole genome shotgun (WGS) entry which is preliminary data.</text>
</comment>
<reference evidence="3 4" key="1">
    <citation type="submission" date="2020-07" db="EMBL/GenBank/DDBJ databases">
        <title>Thermogemmata thermophila gen. nov., sp. nov., a novel moderate thermophilic planctomycete from a Kamchatka hot spring.</title>
        <authorList>
            <person name="Elcheninov A.G."/>
            <person name="Podosokorskaya O.A."/>
            <person name="Kovaleva O.L."/>
            <person name="Novikov A."/>
            <person name="Bonch-Osmolovskaya E.A."/>
            <person name="Toshchakov S.V."/>
            <person name="Kublanov I.V."/>
        </authorList>
    </citation>
    <scope>NUCLEOTIDE SEQUENCE [LARGE SCALE GENOMIC DNA]</scope>
    <source>
        <strain evidence="3 4">2918</strain>
    </source>
</reference>
<feature type="region of interest" description="Disordered" evidence="1">
    <location>
        <begin position="311"/>
        <end position="336"/>
    </location>
</feature>
<keyword evidence="2" id="KW-0812">Transmembrane</keyword>
<evidence type="ECO:0000313" key="4">
    <source>
        <dbReference type="Proteomes" id="UP000542342"/>
    </source>
</evidence>
<keyword evidence="4" id="KW-1185">Reference proteome</keyword>
<protein>
    <submittedName>
        <fullName evidence="3">Prepilin-type N-terminal cleavage/methylation domain-containing protein</fullName>
    </submittedName>
</protein>
<dbReference type="AlphaFoldDB" id="A0A7V8VDI6"/>
<proteinExistence type="predicted"/>
<gene>
    <name evidence="3" type="ORF">H0921_07335</name>
</gene>